<evidence type="ECO:0008006" key="4">
    <source>
        <dbReference type="Google" id="ProtNLM"/>
    </source>
</evidence>
<gene>
    <name evidence="2" type="ORF">ASPVEDRAFT_43774</name>
</gene>
<keyword evidence="1" id="KW-1133">Transmembrane helix</keyword>
<dbReference type="AlphaFoldDB" id="A0A1L9PS60"/>
<keyword evidence="1" id="KW-0472">Membrane</keyword>
<dbReference type="Gene3D" id="3.40.50.20">
    <property type="match status" value="1"/>
</dbReference>
<evidence type="ECO:0000313" key="2">
    <source>
        <dbReference type="EMBL" id="OJJ04302.1"/>
    </source>
</evidence>
<dbReference type="EMBL" id="KV878131">
    <property type="protein sequence ID" value="OJJ04302.1"/>
    <property type="molecule type" value="Genomic_DNA"/>
</dbReference>
<sequence length="497" mass="56159">MSALEVRRANSISKRHILQQARRVFHSQTLSHLVRIAISLVLLPLDNSILFLAVFLTCLSPFFQRLETLHRRKSILQDLQFRPKTVLVTGVDTPHGLRVARCWYNEGHRVVGADVTDTRFASGESMSRAFVAYYRVPKAQYISRLLEIVLREKVDIWIPCWRDASVVDDAMAKQAIESQTSCKCTALDTELAIQWGQLETFIPYLTERNLPVVESHQVQSRDSIHKILHRSPTKVYHIRKPTPPINTEAVIVLPKRTLSSTYTEVSQIQVSKDSPWLMQQHVRLGEFIAELLIVCGHVTAIMIRPASRDSVWGCSPLDEGLSAAIHRVVGSFASKSGSRVTAHLAVRLMVDEELTSNSVRYEVNIADCMQGAAATAHLLRDTPPQTLVDGYLAALSEDGIPKVSANPFTSENISRLPSVYETIKSYDVRKVLPALYPLAQGIDWAVDEAGKLLVFWKNWRFSIADPLPWWWHTHVYWPLRELDLLLHPTKPADASQT</sequence>
<dbReference type="OrthoDB" id="186626at2759"/>
<dbReference type="SUPFAM" id="SSF51735">
    <property type="entry name" value="NAD(P)-binding Rossmann-fold domains"/>
    <property type="match status" value="1"/>
</dbReference>
<organism evidence="2 3">
    <name type="scientific">Aspergillus versicolor CBS 583.65</name>
    <dbReference type="NCBI Taxonomy" id="1036611"/>
    <lineage>
        <taxon>Eukaryota</taxon>
        <taxon>Fungi</taxon>
        <taxon>Dikarya</taxon>
        <taxon>Ascomycota</taxon>
        <taxon>Pezizomycotina</taxon>
        <taxon>Eurotiomycetes</taxon>
        <taxon>Eurotiomycetidae</taxon>
        <taxon>Eurotiales</taxon>
        <taxon>Aspergillaceae</taxon>
        <taxon>Aspergillus</taxon>
        <taxon>Aspergillus subgen. Nidulantes</taxon>
    </lineage>
</organism>
<name>A0A1L9PS60_ASPVE</name>
<evidence type="ECO:0000256" key="1">
    <source>
        <dbReference type="SAM" id="Phobius"/>
    </source>
</evidence>
<feature type="transmembrane region" description="Helical" evidence="1">
    <location>
        <begin position="36"/>
        <end position="63"/>
    </location>
</feature>
<dbReference type="VEuPathDB" id="FungiDB:ASPVEDRAFT_43774"/>
<reference evidence="3" key="1">
    <citation type="journal article" date="2017" name="Genome Biol.">
        <title>Comparative genomics reveals high biological diversity and specific adaptations in the industrially and medically important fungal genus Aspergillus.</title>
        <authorList>
            <person name="de Vries R.P."/>
            <person name="Riley R."/>
            <person name="Wiebenga A."/>
            <person name="Aguilar-Osorio G."/>
            <person name="Amillis S."/>
            <person name="Uchima C.A."/>
            <person name="Anderluh G."/>
            <person name="Asadollahi M."/>
            <person name="Askin M."/>
            <person name="Barry K."/>
            <person name="Battaglia E."/>
            <person name="Bayram O."/>
            <person name="Benocci T."/>
            <person name="Braus-Stromeyer S.A."/>
            <person name="Caldana C."/>
            <person name="Canovas D."/>
            <person name="Cerqueira G.C."/>
            <person name="Chen F."/>
            <person name="Chen W."/>
            <person name="Choi C."/>
            <person name="Clum A."/>
            <person name="Dos Santos R.A."/>
            <person name="Damasio A.R."/>
            <person name="Diallinas G."/>
            <person name="Emri T."/>
            <person name="Fekete E."/>
            <person name="Flipphi M."/>
            <person name="Freyberg S."/>
            <person name="Gallo A."/>
            <person name="Gournas C."/>
            <person name="Habgood R."/>
            <person name="Hainaut M."/>
            <person name="Harispe M.L."/>
            <person name="Henrissat B."/>
            <person name="Hilden K.S."/>
            <person name="Hope R."/>
            <person name="Hossain A."/>
            <person name="Karabika E."/>
            <person name="Karaffa L."/>
            <person name="Karanyi Z."/>
            <person name="Krasevec N."/>
            <person name="Kuo A."/>
            <person name="Kusch H."/>
            <person name="LaButti K."/>
            <person name="Lagendijk E.L."/>
            <person name="Lapidus A."/>
            <person name="Levasseur A."/>
            <person name="Lindquist E."/>
            <person name="Lipzen A."/>
            <person name="Logrieco A.F."/>
            <person name="MacCabe A."/>
            <person name="Maekelae M.R."/>
            <person name="Malavazi I."/>
            <person name="Melin P."/>
            <person name="Meyer V."/>
            <person name="Mielnichuk N."/>
            <person name="Miskei M."/>
            <person name="Molnar A.P."/>
            <person name="Mule G."/>
            <person name="Ngan C.Y."/>
            <person name="Orejas M."/>
            <person name="Orosz E."/>
            <person name="Ouedraogo J.P."/>
            <person name="Overkamp K.M."/>
            <person name="Park H.-S."/>
            <person name="Perrone G."/>
            <person name="Piumi F."/>
            <person name="Punt P.J."/>
            <person name="Ram A.F."/>
            <person name="Ramon A."/>
            <person name="Rauscher S."/>
            <person name="Record E."/>
            <person name="Riano-Pachon D.M."/>
            <person name="Robert V."/>
            <person name="Roehrig J."/>
            <person name="Ruller R."/>
            <person name="Salamov A."/>
            <person name="Salih N.S."/>
            <person name="Samson R.A."/>
            <person name="Sandor E."/>
            <person name="Sanguinetti M."/>
            <person name="Schuetze T."/>
            <person name="Sepcic K."/>
            <person name="Shelest E."/>
            <person name="Sherlock G."/>
            <person name="Sophianopoulou V."/>
            <person name="Squina F.M."/>
            <person name="Sun H."/>
            <person name="Susca A."/>
            <person name="Todd R.B."/>
            <person name="Tsang A."/>
            <person name="Unkles S.E."/>
            <person name="van de Wiele N."/>
            <person name="van Rossen-Uffink D."/>
            <person name="Oliveira J.V."/>
            <person name="Vesth T.C."/>
            <person name="Visser J."/>
            <person name="Yu J.-H."/>
            <person name="Zhou M."/>
            <person name="Andersen M.R."/>
            <person name="Archer D.B."/>
            <person name="Baker S.E."/>
            <person name="Benoit I."/>
            <person name="Brakhage A.A."/>
            <person name="Braus G.H."/>
            <person name="Fischer R."/>
            <person name="Frisvad J.C."/>
            <person name="Goldman G.H."/>
            <person name="Houbraken J."/>
            <person name="Oakley B."/>
            <person name="Pocsi I."/>
            <person name="Scazzocchio C."/>
            <person name="Seiboth B."/>
            <person name="vanKuyk P.A."/>
            <person name="Wortman J."/>
            <person name="Dyer P.S."/>
            <person name="Grigoriev I.V."/>
        </authorList>
    </citation>
    <scope>NUCLEOTIDE SEQUENCE [LARGE SCALE GENOMIC DNA]</scope>
    <source>
        <strain evidence="3">CBS 583.65</strain>
    </source>
</reference>
<evidence type="ECO:0000313" key="3">
    <source>
        <dbReference type="Proteomes" id="UP000184073"/>
    </source>
</evidence>
<dbReference type="Proteomes" id="UP000184073">
    <property type="component" value="Unassembled WGS sequence"/>
</dbReference>
<dbReference type="GeneID" id="63728410"/>
<accession>A0A1L9PS60</accession>
<dbReference type="RefSeq" id="XP_040670064.1">
    <property type="nucleotide sequence ID" value="XM_040812899.1"/>
</dbReference>
<keyword evidence="3" id="KW-1185">Reference proteome</keyword>
<protein>
    <recommendedName>
        <fullName evidence="4">ATP-grasp domain-containing protein</fullName>
    </recommendedName>
</protein>
<proteinExistence type="predicted"/>
<keyword evidence="1" id="KW-0812">Transmembrane</keyword>
<dbReference type="InterPro" id="IPR036291">
    <property type="entry name" value="NAD(P)-bd_dom_sf"/>
</dbReference>